<protein>
    <submittedName>
        <fullName evidence="4">Glycosyltransferase involved in cell wall bisynthesis</fullName>
    </submittedName>
</protein>
<reference evidence="4 5" key="1">
    <citation type="submission" date="2016-10" db="EMBL/GenBank/DDBJ databases">
        <authorList>
            <person name="de Groot N.N."/>
        </authorList>
    </citation>
    <scope>NUCLEOTIDE SEQUENCE [LARGE SCALE GENOMIC DNA]</scope>
    <source>
        <strain evidence="4 5">DSM 15345</strain>
    </source>
</reference>
<feature type="region of interest" description="Disordered" evidence="2">
    <location>
        <begin position="1"/>
        <end position="20"/>
    </location>
</feature>
<feature type="region of interest" description="Disordered" evidence="2">
    <location>
        <begin position="819"/>
        <end position="881"/>
    </location>
</feature>
<dbReference type="OrthoDB" id="7815474at2"/>
<accession>A0A1H4CXP5</accession>
<dbReference type="Pfam" id="PF00534">
    <property type="entry name" value="Glycos_transf_1"/>
    <property type="match status" value="1"/>
</dbReference>
<dbReference type="Gene3D" id="3.40.50.2000">
    <property type="entry name" value="Glycogen Phosphorylase B"/>
    <property type="match status" value="3"/>
</dbReference>
<name>A0A1H4CXP5_9RHOB</name>
<dbReference type="PANTHER" id="PTHR46401">
    <property type="entry name" value="GLYCOSYLTRANSFERASE WBBK-RELATED"/>
    <property type="match status" value="1"/>
</dbReference>
<keyword evidence="5" id="KW-1185">Reference proteome</keyword>
<evidence type="ECO:0000256" key="1">
    <source>
        <dbReference type="ARBA" id="ARBA00022679"/>
    </source>
</evidence>
<evidence type="ECO:0000256" key="2">
    <source>
        <dbReference type="SAM" id="MobiDB-lite"/>
    </source>
</evidence>
<evidence type="ECO:0000259" key="3">
    <source>
        <dbReference type="Pfam" id="PF00534"/>
    </source>
</evidence>
<dbReference type="SUPFAM" id="SSF53756">
    <property type="entry name" value="UDP-Glycosyltransferase/glycogen phosphorylase"/>
    <property type="match status" value="2"/>
</dbReference>
<dbReference type="GO" id="GO:0016757">
    <property type="term" value="F:glycosyltransferase activity"/>
    <property type="evidence" value="ECO:0007669"/>
    <property type="project" value="InterPro"/>
</dbReference>
<evidence type="ECO:0000313" key="5">
    <source>
        <dbReference type="Proteomes" id="UP000198703"/>
    </source>
</evidence>
<dbReference type="CDD" id="cd03801">
    <property type="entry name" value="GT4_PimA-like"/>
    <property type="match status" value="1"/>
</dbReference>
<gene>
    <name evidence="4" type="ORF">SAMN05444370_10890</name>
</gene>
<dbReference type="InterPro" id="IPR001296">
    <property type="entry name" value="Glyco_trans_1"/>
</dbReference>
<feature type="domain" description="Glycosyl transferase family 1" evidence="3">
    <location>
        <begin position="207"/>
        <end position="361"/>
    </location>
</feature>
<feature type="compositionally biased region" description="Low complexity" evidence="2">
    <location>
        <begin position="854"/>
        <end position="863"/>
    </location>
</feature>
<organism evidence="4 5">
    <name type="scientific">Rubrimonas cliftonensis</name>
    <dbReference type="NCBI Taxonomy" id="89524"/>
    <lineage>
        <taxon>Bacteria</taxon>
        <taxon>Pseudomonadati</taxon>
        <taxon>Pseudomonadota</taxon>
        <taxon>Alphaproteobacteria</taxon>
        <taxon>Rhodobacterales</taxon>
        <taxon>Paracoccaceae</taxon>
        <taxon>Rubrimonas</taxon>
    </lineage>
</organism>
<dbReference type="Pfam" id="PF13692">
    <property type="entry name" value="Glyco_trans_1_4"/>
    <property type="match status" value="1"/>
</dbReference>
<dbReference type="PANTHER" id="PTHR46401:SF2">
    <property type="entry name" value="GLYCOSYLTRANSFERASE WBBK-RELATED"/>
    <property type="match status" value="1"/>
</dbReference>
<dbReference type="STRING" id="89524.SAMN05444370_10890"/>
<proteinExistence type="predicted"/>
<dbReference type="RefSeq" id="WP_093254271.1">
    <property type="nucleotide sequence ID" value="NZ_FNQM01000008.1"/>
</dbReference>
<dbReference type="GO" id="GO:0009103">
    <property type="term" value="P:lipopolysaccharide biosynthetic process"/>
    <property type="evidence" value="ECO:0007669"/>
    <property type="project" value="TreeGrafter"/>
</dbReference>
<evidence type="ECO:0000313" key="4">
    <source>
        <dbReference type="EMBL" id="SEA65016.1"/>
    </source>
</evidence>
<feature type="compositionally biased region" description="Basic and acidic residues" evidence="2">
    <location>
        <begin position="1"/>
        <end position="12"/>
    </location>
</feature>
<dbReference type="Proteomes" id="UP000198703">
    <property type="component" value="Unassembled WGS sequence"/>
</dbReference>
<keyword evidence="1 4" id="KW-0808">Transferase</keyword>
<dbReference type="EMBL" id="FNQM01000008">
    <property type="protein sequence ID" value="SEA65016.1"/>
    <property type="molecule type" value="Genomic_DNA"/>
</dbReference>
<sequence>MPSQPSERRRAPPEGQAPTPGAEFRLRIAVLGTNNDKMYSGGRYHALIMAYVLARAGHDVTVATNRRPIFVDDLEPISPGGVRYAFTPDFARAMPEGAFDYVLLTPTGVFNPVFYENALDFARGAGARLALINFESANWFNATAPEPRDPRLWDYWRRAVFEGGLVISSAMESDRMARAFYAPLSKGGVGFEVCGPAINDVAAAPSLDAPKDGAVVAFVRASDRHKGGADLLRIPPEVLAGRTLRIVSGGPADDDFRRALEARFTPGSGCALAFHAAIPDAEKFRLLAAAQAVLFPSRFEGFGYPPVEACHAGAEVVCYDLPVLRETVGATAHLAPVGDVDALAGALRRALARPERRETLRRSVAGLAGVDAVGARLTDILLRRHDATPVVRRKRHRVLWGPFADAPPARTVRAAADGSLAAAAPGAPASTVTAFHTPAGDVVVSFFFSAPGRVATLREEGGAAFTEVHVRRLWPVGGMALQQATGRLAAEAVGRRLRLTALDASGAAVAGFEVEIARPGPPARVALDMVGVEPDASGATLTWAVDPAGGVTAGAISVDGERWTPVTVEGGRIAARVETPAPHLTGATLYLYGDTAPLGAYGGFPTLCGGQRQPLAAVEPAAPLTPLRGARRGWRHGVALSPRGRWLGALACAPTSAALALRAGSVVAFASGRELTVAAVRRTPRLTLALFDAPVEADADVGSEGDGRAITAHEPAPQAAAFRAEASTPSDGAPPETALLPSWVGGVWRGDGPLSGRCVALERPLLERMLAAGVAALWFAGAGERRVERLFRHADGALAWLDAALPPLVEAAAGSLPADVAPPTAQGRSVAPVDHAGDGRPEPGSLSAARGDILSLPGLGRLRAPGRRRAGGGSGVAPDAAVGDGAAAAGAEPRRLATGALATGALAEGAGAPLVHASPVVSARASRLDRLVDDYRRRGEGRAAAATATAARAEDRPRVLFASLASPTPADQGNRVVTRNLIAHLVGHGFDVDLALVGDADPAAIRSAFGDRVRVFAWPFPEWASTPGAALRRRILRELRDTPFGSMEKELRDALIEHCARHHPYFIVPDAAARMARALFRANAYHSIVCNHTHMARIAEELAACGPLPPTAIVTHDALSRLPIEHEGGPLDTMYRLCAPETERAVLDGAPGAVVVAISRSEADYFRAIGVRNPVELCEYDGFLECRGYALTPRAFDRRRLVFHASGNPMNVAAIRWFEANCWPAILRAAPDARLRVCGGVCRAWRPSTPSVDMRGTLSREALLRELHHASVAINPTLAGTGLKIKTVEAACLGLPGVFLPPAVEGLEDVAEAFGVVCGDARSFVDACVALLTDRDRWEGLRRTALAFSARRFSDEAIYAGLDAHMGWDRGAEARRAAPRPPYAAGPPESEPRETGPGAPGPGDAGQAATLAATLAAGARALAAGDVSAALHHGAVAAAARPDAAAAHALLSRAADAVGDLVSAERARRHALLAAPFAQGPAVAAQTPRGAFSGAEDVVHAAPLGRTFRLPAIVAPGVSPGLGWSHVEKWGAWMAAGYARLALEVDAPAGPLRARLTLNAARGGFLPLQEVSIQADGRPFGSLRLTRDNKTAPIEGALPAAPAGPRRILLEFRVRDPAPFRSADDDRILDWRTLGAGLLDIRLGDPP</sequence>
<feature type="region of interest" description="Disordered" evidence="2">
    <location>
        <begin position="1373"/>
        <end position="1406"/>
    </location>
</feature>